<feature type="transmembrane region" description="Helical" evidence="10">
    <location>
        <begin position="402"/>
        <end position="421"/>
    </location>
</feature>
<comment type="function">
    <text evidence="8">Involved in peptidoglycan biosynthesis. Transports lipid-linked peptidoglycan precursors from the inner to the outer leaflet of the cytoplasmic membrane.</text>
</comment>
<feature type="transmembrane region" description="Helical" evidence="10">
    <location>
        <begin position="373"/>
        <end position="395"/>
    </location>
</feature>
<keyword evidence="6 10" id="KW-1133">Transmembrane helix</keyword>
<dbReference type="EMBL" id="JBHSMQ010000002">
    <property type="protein sequence ID" value="MFC5454541.1"/>
    <property type="molecule type" value="Genomic_DNA"/>
</dbReference>
<sequence length="459" mass="48954">MPAIRLALPASLRALFARGAGSAMVSGFLVVAVLTMVGKIVAFAKDALIANKLGTASELDAFMLVFGFYTFVGSVLGGGIPESFVPAYAELREHRGLRRAYRLGLQSVASHFAALLLCGGLLVLAAPWVVAWATKGFDPAKQALSVSLLRSLLPFLLCFGLAQHLGAWLRAGKTFLLAASSPMLVPLGIVTALLIAGKQVSAWTLVHGTVWGAVAHLAVLLVAVMRRLPRRLSWWRCTLRHREPGLRVVLQNAMPFLIGGVAFGSAVVVDQTMAAWLTAGSVAVLGYSDKVCAIVLAVTAGPASDVLFPHFAELVARRDWNGLRRRLFTSAGIIVSAALPMTVVLCVFAPWIVSLLFQRGAFGPQDTQRVAEVLRYASFQIPFYVLGTVAARVVISLQASRYMLTVAFSALFLNASLNWLLMSRLGAAGIALSTSIVHAVCAFATCATCLLVIRRKEAA</sequence>
<feature type="transmembrane region" description="Helical" evidence="10">
    <location>
        <begin position="327"/>
        <end position="353"/>
    </location>
</feature>
<evidence type="ECO:0000256" key="9">
    <source>
        <dbReference type="ARBA" id="ARBA00061532"/>
    </source>
</evidence>
<keyword evidence="4" id="KW-0133">Cell shape</keyword>
<organism evidence="11 12">
    <name type="scientific">Prosthecobacter fluviatilis</name>
    <dbReference type="NCBI Taxonomy" id="445931"/>
    <lineage>
        <taxon>Bacteria</taxon>
        <taxon>Pseudomonadati</taxon>
        <taxon>Verrucomicrobiota</taxon>
        <taxon>Verrucomicrobiia</taxon>
        <taxon>Verrucomicrobiales</taxon>
        <taxon>Verrucomicrobiaceae</taxon>
        <taxon>Prosthecobacter</taxon>
    </lineage>
</organism>
<dbReference type="PANTHER" id="PTHR47019">
    <property type="entry name" value="LIPID II FLIPPASE MURJ"/>
    <property type="match status" value="1"/>
</dbReference>
<feature type="transmembrane region" description="Helical" evidence="10">
    <location>
        <begin position="62"/>
        <end position="87"/>
    </location>
</feature>
<keyword evidence="7 10" id="KW-0472">Membrane</keyword>
<feature type="transmembrane region" description="Helical" evidence="10">
    <location>
        <begin position="245"/>
        <end position="268"/>
    </location>
</feature>
<feature type="transmembrane region" description="Helical" evidence="10">
    <location>
        <begin position="202"/>
        <end position="224"/>
    </location>
</feature>
<keyword evidence="5" id="KW-0573">Peptidoglycan synthesis</keyword>
<evidence type="ECO:0000256" key="5">
    <source>
        <dbReference type="ARBA" id="ARBA00022984"/>
    </source>
</evidence>
<keyword evidence="3 10" id="KW-0812">Transmembrane</keyword>
<evidence type="ECO:0000256" key="7">
    <source>
        <dbReference type="ARBA" id="ARBA00023136"/>
    </source>
</evidence>
<name>A0ABW0KNR3_9BACT</name>
<feature type="transmembrane region" description="Helical" evidence="10">
    <location>
        <begin position="427"/>
        <end position="453"/>
    </location>
</feature>
<feature type="transmembrane region" description="Helical" evidence="10">
    <location>
        <begin position="174"/>
        <end position="196"/>
    </location>
</feature>
<dbReference type="Pfam" id="PF03023">
    <property type="entry name" value="MurJ"/>
    <property type="match status" value="1"/>
</dbReference>
<dbReference type="InterPro" id="IPR004268">
    <property type="entry name" value="MurJ"/>
</dbReference>
<accession>A0ABW0KNR3</accession>
<evidence type="ECO:0000256" key="2">
    <source>
        <dbReference type="ARBA" id="ARBA00022475"/>
    </source>
</evidence>
<evidence type="ECO:0000256" key="4">
    <source>
        <dbReference type="ARBA" id="ARBA00022960"/>
    </source>
</evidence>
<dbReference type="PANTHER" id="PTHR47019:SF1">
    <property type="entry name" value="LIPID II FLIPPASE MURJ"/>
    <property type="match status" value="1"/>
</dbReference>
<evidence type="ECO:0000256" key="8">
    <source>
        <dbReference type="ARBA" id="ARBA00060041"/>
    </source>
</evidence>
<dbReference type="PRINTS" id="PR01806">
    <property type="entry name" value="VIRFACTRMVIN"/>
</dbReference>
<evidence type="ECO:0000256" key="10">
    <source>
        <dbReference type="SAM" id="Phobius"/>
    </source>
</evidence>
<evidence type="ECO:0000256" key="6">
    <source>
        <dbReference type="ARBA" id="ARBA00022989"/>
    </source>
</evidence>
<feature type="transmembrane region" description="Helical" evidence="10">
    <location>
        <begin position="21"/>
        <end position="42"/>
    </location>
</feature>
<comment type="similarity">
    <text evidence="9">Belongs to the MurJ/MviN family.</text>
</comment>
<dbReference type="RefSeq" id="WP_377164722.1">
    <property type="nucleotide sequence ID" value="NZ_JBHSMQ010000002.1"/>
</dbReference>
<dbReference type="Proteomes" id="UP001596052">
    <property type="component" value="Unassembled WGS sequence"/>
</dbReference>
<feature type="transmembrane region" description="Helical" evidence="10">
    <location>
        <begin position="143"/>
        <end position="162"/>
    </location>
</feature>
<feature type="transmembrane region" description="Helical" evidence="10">
    <location>
        <begin position="108"/>
        <end position="131"/>
    </location>
</feature>
<keyword evidence="12" id="KW-1185">Reference proteome</keyword>
<comment type="caution">
    <text evidence="11">The sequence shown here is derived from an EMBL/GenBank/DDBJ whole genome shotgun (WGS) entry which is preliminary data.</text>
</comment>
<evidence type="ECO:0000313" key="12">
    <source>
        <dbReference type="Proteomes" id="UP001596052"/>
    </source>
</evidence>
<evidence type="ECO:0000313" key="11">
    <source>
        <dbReference type="EMBL" id="MFC5454541.1"/>
    </source>
</evidence>
<keyword evidence="2" id="KW-1003">Cell membrane</keyword>
<dbReference type="InterPro" id="IPR051050">
    <property type="entry name" value="Lipid_II_flippase_MurJ/MviN"/>
</dbReference>
<gene>
    <name evidence="11" type="primary">murJ</name>
    <name evidence="11" type="ORF">ACFQDI_06700</name>
</gene>
<protein>
    <submittedName>
        <fullName evidence="11">Murein biosynthesis integral membrane protein MurJ</fullName>
    </submittedName>
</protein>
<proteinExistence type="inferred from homology"/>
<evidence type="ECO:0000256" key="3">
    <source>
        <dbReference type="ARBA" id="ARBA00022692"/>
    </source>
</evidence>
<evidence type="ECO:0000256" key="1">
    <source>
        <dbReference type="ARBA" id="ARBA00004651"/>
    </source>
</evidence>
<reference evidence="12" key="1">
    <citation type="journal article" date="2019" name="Int. J. Syst. Evol. Microbiol.">
        <title>The Global Catalogue of Microorganisms (GCM) 10K type strain sequencing project: providing services to taxonomists for standard genome sequencing and annotation.</title>
        <authorList>
            <consortium name="The Broad Institute Genomics Platform"/>
            <consortium name="The Broad Institute Genome Sequencing Center for Infectious Disease"/>
            <person name="Wu L."/>
            <person name="Ma J."/>
        </authorList>
    </citation>
    <scope>NUCLEOTIDE SEQUENCE [LARGE SCALE GENOMIC DNA]</scope>
    <source>
        <strain evidence="12">CGMCC 4.1469</strain>
    </source>
</reference>
<comment type="subcellular location">
    <subcellularLocation>
        <location evidence="1">Cell membrane</location>
        <topology evidence="1">Multi-pass membrane protein</topology>
    </subcellularLocation>
</comment>